<evidence type="ECO:0000313" key="4">
    <source>
        <dbReference type="Proteomes" id="UP000256941"/>
    </source>
</evidence>
<reference evidence="3 4" key="1">
    <citation type="submission" date="2018-08" db="EMBL/GenBank/DDBJ databases">
        <title>Genomic Encyclopedia of Archaeal and Bacterial Type Strains, Phase II (KMG-II): from individual species to whole genera.</title>
        <authorList>
            <person name="Goeker M."/>
        </authorList>
    </citation>
    <scope>NUCLEOTIDE SEQUENCE [LARGE SCALE GENOMIC DNA]</scope>
    <source>
        <strain evidence="3 4">DSM 17099</strain>
    </source>
</reference>
<dbReference type="PRINTS" id="PR00080">
    <property type="entry name" value="SDRFAMILY"/>
</dbReference>
<dbReference type="PANTHER" id="PTHR43477:SF1">
    <property type="entry name" value="DIHYDROANTICAPSIN 7-DEHYDROGENASE"/>
    <property type="match status" value="1"/>
</dbReference>
<accession>A0A3D9XDR8</accession>
<dbReference type="GO" id="GO:0016491">
    <property type="term" value="F:oxidoreductase activity"/>
    <property type="evidence" value="ECO:0007669"/>
    <property type="project" value="UniProtKB-KW"/>
</dbReference>
<dbReference type="FunFam" id="3.40.50.720:FF:000084">
    <property type="entry name" value="Short-chain dehydrogenase reductase"/>
    <property type="match status" value="1"/>
</dbReference>
<dbReference type="InterPro" id="IPR002347">
    <property type="entry name" value="SDR_fam"/>
</dbReference>
<dbReference type="InterPro" id="IPR020904">
    <property type="entry name" value="Sc_DH/Rdtase_CS"/>
</dbReference>
<dbReference type="AlphaFoldDB" id="A0A3D9XDR8"/>
<dbReference type="SUPFAM" id="SSF51735">
    <property type="entry name" value="NAD(P)-binding Rossmann-fold domains"/>
    <property type="match status" value="1"/>
</dbReference>
<evidence type="ECO:0000313" key="3">
    <source>
        <dbReference type="EMBL" id="REF68725.1"/>
    </source>
</evidence>
<dbReference type="Gene3D" id="3.40.50.720">
    <property type="entry name" value="NAD(P)-binding Rossmann-like Domain"/>
    <property type="match status" value="1"/>
</dbReference>
<protein>
    <submittedName>
        <fullName evidence="3">NAD(P)-dependent dehydrogenase (Short-subunit alcohol dehydrogenase family)</fullName>
    </submittedName>
</protein>
<dbReference type="CDD" id="cd05233">
    <property type="entry name" value="SDR_c"/>
    <property type="match status" value="1"/>
</dbReference>
<dbReference type="PROSITE" id="PS51257">
    <property type="entry name" value="PROKAR_LIPOPROTEIN"/>
    <property type="match status" value="1"/>
</dbReference>
<dbReference type="EMBL" id="QTUJ01000003">
    <property type="protein sequence ID" value="REF68725.1"/>
    <property type="molecule type" value="Genomic_DNA"/>
</dbReference>
<comment type="caution">
    <text evidence="3">The sequence shown here is derived from an EMBL/GenBank/DDBJ whole genome shotgun (WGS) entry which is preliminary data.</text>
</comment>
<dbReference type="Pfam" id="PF13561">
    <property type="entry name" value="adh_short_C2"/>
    <property type="match status" value="1"/>
</dbReference>
<proteinExistence type="inferred from homology"/>
<evidence type="ECO:0000256" key="1">
    <source>
        <dbReference type="ARBA" id="ARBA00006484"/>
    </source>
</evidence>
<organism evidence="3 4">
    <name type="scientific">Paracoccus versutus</name>
    <name type="common">Thiobacillus versutus</name>
    <dbReference type="NCBI Taxonomy" id="34007"/>
    <lineage>
        <taxon>Bacteria</taxon>
        <taxon>Pseudomonadati</taxon>
        <taxon>Pseudomonadota</taxon>
        <taxon>Alphaproteobacteria</taxon>
        <taxon>Rhodobacterales</taxon>
        <taxon>Paracoccaceae</taxon>
        <taxon>Paracoccus</taxon>
    </lineage>
</organism>
<comment type="similarity">
    <text evidence="1">Belongs to the short-chain dehydrogenases/reductases (SDR) family.</text>
</comment>
<dbReference type="PROSITE" id="PS00061">
    <property type="entry name" value="ADH_SHORT"/>
    <property type="match status" value="1"/>
</dbReference>
<evidence type="ECO:0000256" key="2">
    <source>
        <dbReference type="ARBA" id="ARBA00023002"/>
    </source>
</evidence>
<dbReference type="RefSeq" id="WP_116222664.1">
    <property type="nucleotide sequence ID" value="NZ_CP038197.1"/>
</dbReference>
<sequence length="256" mass="26898">MRLKDKRAIVTAAASGMGAAGCKLFAQEGATVAVVDIHPERTQAVVDEILAAGGKARGFVADLSRPEECGRVIREAADWLGGLDLLWAHAGTPGPAQFEEMEKADYDFTVNLNLTSAVQCAAAAGPLMRQRGGGSILFTSSVGGLVGSMMAPIYSMAKFGVIGLTMSLAQRYAADGIRVNAICPGPVDTPMLPLFFGRKGDEDKTEENRQKLMAIVPMGRAAQPIEIAHGALWLLSDDASFVTGIALPVDGGYTCR</sequence>
<dbReference type="PRINTS" id="PR00081">
    <property type="entry name" value="GDHRDH"/>
</dbReference>
<dbReference type="InterPro" id="IPR036291">
    <property type="entry name" value="NAD(P)-bd_dom_sf"/>
</dbReference>
<dbReference type="Proteomes" id="UP000256941">
    <property type="component" value="Unassembled WGS sequence"/>
</dbReference>
<dbReference type="InterPro" id="IPR051122">
    <property type="entry name" value="SDR_DHRS6-like"/>
</dbReference>
<name>A0A3D9XDR8_PARVE</name>
<gene>
    <name evidence="3" type="ORF">BDD41_3795</name>
</gene>
<dbReference type="PANTHER" id="PTHR43477">
    <property type="entry name" value="DIHYDROANTICAPSIN 7-DEHYDROGENASE"/>
    <property type="match status" value="1"/>
</dbReference>
<keyword evidence="2" id="KW-0560">Oxidoreductase</keyword>